<dbReference type="EMBL" id="BMVG01000089">
    <property type="protein sequence ID" value="GGW24299.1"/>
    <property type="molecule type" value="Genomic_DNA"/>
</dbReference>
<gene>
    <name evidence="2" type="ORF">GCM10010339_94130</name>
</gene>
<evidence type="ECO:0000313" key="2">
    <source>
        <dbReference type="EMBL" id="GGW24299.1"/>
    </source>
</evidence>
<name>A0A918IPQ1_9ACTN</name>
<evidence type="ECO:0000313" key="3">
    <source>
        <dbReference type="Proteomes" id="UP000655443"/>
    </source>
</evidence>
<protein>
    <submittedName>
        <fullName evidence="2">Uncharacterized protein</fullName>
    </submittedName>
</protein>
<feature type="compositionally biased region" description="Basic and acidic residues" evidence="1">
    <location>
        <begin position="69"/>
        <end position="93"/>
    </location>
</feature>
<comment type="caution">
    <text evidence="2">The sequence shown here is derived from an EMBL/GenBank/DDBJ whole genome shotgun (WGS) entry which is preliminary data.</text>
</comment>
<dbReference type="Proteomes" id="UP000655443">
    <property type="component" value="Unassembled WGS sequence"/>
</dbReference>
<proteinExistence type="predicted"/>
<evidence type="ECO:0000256" key="1">
    <source>
        <dbReference type="SAM" id="MobiDB-lite"/>
    </source>
</evidence>
<dbReference type="RefSeq" id="WP_189960022.1">
    <property type="nucleotide sequence ID" value="NZ_BMVG01000089.1"/>
</dbReference>
<sequence>MTHGEAAAALDEAELDAHLDRRYEDLADDGGRHVAELAEWARIVQLLATTGGTYDPQADTVVQDELAADAERERAQQLEDEQHRQEQEAEAARRTALAPDILRHALLRTLARTGLLDSLSEDERSAVGRLPDSDPTAALALNTLMGRAYAAGAGTPSGSQS</sequence>
<reference evidence="2" key="1">
    <citation type="journal article" date="2014" name="Int. J. Syst. Evol. Microbiol.">
        <title>Complete genome sequence of Corynebacterium casei LMG S-19264T (=DSM 44701T), isolated from a smear-ripened cheese.</title>
        <authorList>
            <consortium name="US DOE Joint Genome Institute (JGI-PGF)"/>
            <person name="Walter F."/>
            <person name="Albersmeier A."/>
            <person name="Kalinowski J."/>
            <person name="Ruckert C."/>
        </authorList>
    </citation>
    <scope>NUCLEOTIDE SEQUENCE</scope>
    <source>
        <strain evidence="2">JCM 4714</strain>
    </source>
</reference>
<reference evidence="2" key="2">
    <citation type="submission" date="2020-09" db="EMBL/GenBank/DDBJ databases">
        <authorList>
            <person name="Sun Q."/>
            <person name="Ohkuma M."/>
        </authorList>
    </citation>
    <scope>NUCLEOTIDE SEQUENCE</scope>
    <source>
        <strain evidence="2">JCM 4714</strain>
    </source>
</reference>
<feature type="region of interest" description="Disordered" evidence="1">
    <location>
        <begin position="69"/>
        <end position="95"/>
    </location>
</feature>
<accession>A0A918IPQ1</accession>
<dbReference type="AlphaFoldDB" id="A0A918IPQ1"/>
<keyword evidence="3" id="KW-1185">Reference proteome</keyword>
<organism evidence="2 3">
    <name type="scientific">Streptomyces alanosinicus</name>
    <dbReference type="NCBI Taxonomy" id="68171"/>
    <lineage>
        <taxon>Bacteria</taxon>
        <taxon>Bacillati</taxon>
        <taxon>Actinomycetota</taxon>
        <taxon>Actinomycetes</taxon>
        <taxon>Kitasatosporales</taxon>
        <taxon>Streptomycetaceae</taxon>
        <taxon>Streptomyces</taxon>
    </lineage>
</organism>